<proteinExistence type="inferred from homology"/>
<evidence type="ECO:0000259" key="6">
    <source>
        <dbReference type="PROSITE" id="PS50893"/>
    </source>
</evidence>
<dbReference type="GO" id="GO:0016887">
    <property type="term" value="F:ATP hydrolysis activity"/>
    <property type="evidence" value="ECO:0007669"/>
    <property type="project" value="InterPro"/>
</dbReference>
<dbReference type="InterPro" id="IPR017871">
    <property type="entry name" value="ABC_transporter-like_CS"/>
</dbReference>
<dbReference type="GO" id="GO:0005524">
    <property type="term" value="F:ATP binding"/>
    <property type="evidence" value="ECO:0007669"/>
    <property type="project" value="UniProtKB-KW"/>
</dbReference>
<feature type="compositionally biased region" description="Basic and acidic residues" evidence="5">
    <location>
        <begin position="247"/>
        <end position="258"/>
    </location>
</feature>
<evidence type="ECO:0000313" key="7">
    <source>
        <dbReference type="EMBL" id="VAX40760.1"/>
    </source>
</evidence>
<comment type="similarity">
    <text evidence="1">Belongs to the ABC transporter superfamily.</text>
</comment>
<dbReference type="PROSITE" id="PS50893">
    <property type="entry name" value="ABC_TRANSPORTER_2"/>
    <property type="match status" value="1"/>
</dbReference>
<keyword evidence="3" id="KW-0547">Nucleotide-binding</keyword>
<dbReference type="InterPro" id="IPR017911">
    <property type="entry name" value="MacB-like_ATP-bd"/>
</dbReference>
<dbReference type="AlphaFoldDB" id="A0A3B1DYT4"/>
<name>A0A3B1DYT4_9ZZZZ</name>
<dbReference type="Gene3D" id="3.40.50.300">
    <property type="entry name" value="P-loop containing nucleotide triphosphate hydrolases"/>
    <property type="match status" value="1"/>
</dbReference>
<evidence type="ECO:0000256" key="4">
    <source>
        <dbReference type="ARBA" id="ARBA00022840"/>
    </source>
</evidence>
<evidence type="ECO:0000256" key="5">
    <source>
        <dbReference type="SAM" id="MobiDB-lite"/>
    </source>
</evidence>
<dbReference type="SUPFAM" id="SSF52540">
    <property type="entry name" value="P-loop containing nucleoside triphosphate hydrolases"/>
    <property type="match status" value="1"/>
</dbReference>
<dbReference type="SMART" id="SM00382">
    <property type="entry name" value="AAA"/>
    <property type="match status" value="1"/>
</dbReference>
<dbReference type="PROSITE" id="PS00211">
    <property type="entry name" value="ABC_TRANSPORTER_1"/>
    <property type="match status" value="1"/>
</dbReference>
<evidence type="ECO:0000256" key="1">
    <source>
        <dbReference type="ARBA" id="ARBA00005417"/>
    </source>
</evidence>
<dbReference type="InterPro" id="IPR003439">
    <property type="entry name" value="ABC_transporter-like_ATP-bd"/>
</dbReference>
<dbReference type="GO" id="GO:0098796">
    <property type="term" value="C:membrane protein complex"/>
    <property type="evidence" value="ECO:0007669"/>
    <property type="project" value="UniProtKB-ARBA"/>
</dbReference>
<dbReference type="FunFam" id="3.40.50.300:FF:000032">
    <property type="entry name" value="Export ABC transporter ATP-binding protein"/>
    <property type="match status" value="1"/>
</dbReference>
<accession>A0A3B1DYT4</accession>
<protein>
    <submittedName>
        <fullName evidence="7">ABC-type antimicrobial peptide transport system, ATPase component</fullName>
    </submittedName>
</protein>
<dbReference type="CDD" id="cd03255">
    <property type="entry name" value="ABC_MJ0796_LolCDE_FtsE"/>
    <property type="match status" value="1"/>
</dbReference>
<gene>
    <name evidence="7" type="ORF">MNBD_PLANCTO03-170</name>
</gene>
<dbReference type="PANTHER" id="PTHR42798:SF2">
    <property type="entry name" value="ABC TRANSPORTER ATP-BINDING PROTEIN MG467-RELATED"/>
    <property type="match status" value="1"/>
</dbReference>
<feature type="region of interest" description="Disordered" evidence="5">
    <location>
        <begin position="241"/>
        <end position="264"/>
    </location>
</feature>
<sequence>MTIRIRQLTKTYKLGVEPVHALAGIDLDIAQNEFVAIMGASGSGKSTLMHILGCLDRPTSGCYDLNDKPMHKMGSARLARVRNEEIGFIFQSFELLNRATALKNVMLPMIYSRKHWLSARKRAKNALARVDLTDRMGHKPNQLSGGQRQRVAIARALVNDPAILLADEPTGNLDSTTTHGIINLFKQLHDEGQTIIIVTHEEEVATHAQRIVRLRDGLVESDHTTAEDPIHRRWLAGAAAAAQDAAANRERHTDKDSVAEGAPA</sequence>
<dbReference type="GO" id="GO:0022857">
    <property type="term" value="F:transmembrane transporter activity"/>
    <property type="evidence" value="ECO:0007669"/>
    <property type="project" value="UniProtKB-ARBA"/>
</dbReference>
<dbReference type="PANTHER" id="PTHR42798">
    <property type="entry name" value="LIPOPROTEIN-RELEASING SYSTEM ATP-BINDING PROTEIN LOLD"/>
    <property type="match status" value="1"/>
</dbReference>
<feature type="domain" description="ABC transporter" evidence="6">
    <location>
        <begin position="3"/>
        <end position="241"/>
    </location>
</feature>
<reference evidence="7" key="1">
    <citation type="submission" date="2018-06" db="EMBL/GenBank/DDBJ databases">
        <authorList>
            <person name="Zhirakovskaya E."/>
        </authorList>
    </citation>
    <scope>NUCLEOTIDE SEQUENCE</scope>
</reference>
<keyword evidence="4" id="KW-0067">ATP-binding</keyword>
<evidence type="ECO:0000256" key="2">
    <source>
        <dbReference type="ARBA" id="ARBA00022448"/>
    </source>
</evidence>
<dbReference type="Pfam" id="PF00005">
    <property type="entry name" value="ABC_tran"/>
    <property type="match status" value="1"/>
</dbReference>
<evidence type="ECO:0000256" key="3">
    <source>
        <dbReference type="ARBA" id="ARBA00022741"/>
    </source>
</evidence>
<organism evidence="7">
    <name type="scientific">hydrothermal vent metagenome</name>
    <dbReference type="NCBI Taxonomy" id="652676"/>
    <lineage>
        <taxon>unclassified sequences</taxon>
        <taxon>metagenomes</taxon>
        <taxon>ecological metagenomes</taxon>
    </lineage>
</organism>
<keyword evidence="2" id="KW-0813">Transport</keyword>
<dbReference type="InterPro" id="IPR003593">
    <property type="entry name" value="AAA+_ATPase"/>
</dbReference>
<dbReference type="InterPro" id="IPR027417">
    <property type="entry name" value="P-loop_NTPase"/>
</dbReference>
<dbReference type="EMBL" id="UOGK01000439">
    <property type="protein sequence ID" value="VAX40760.1"/>
    <property type="molecule type" value="Genomic_DNA"/>
</dbReference>